<protein>
    <recommendedName>
        <fullName evidence="2">HTH cro/C1-type domain-containing protein</fullName>
    </recommendedName>
</protein>
<dbReference type="PROSITE" id="PS50943">
    <property type="entry name" value="HTH_CROC1"/>
    <property type="match status" value="1"/>
</dbReference>
<keyword evidence="4" id="KW-1185">Reference proteome</keyword>
<accession>A0ABQ6HHC0</accession>
<dbReference type="Pfam" id="PF01381">
    <property type="entry name" value="HTH_3"/>
    <property type="match status" value="1"/>
</dbReference>
<dbReference type="SMART" id="SM00530">
    <property type="entry name" value="HTH_XRE"/>
    <property type="match status" value="1"/>
</dbReference>
<sequence length="111" mass="12206">MDMQLNVTKLKQLRESHAWSQSHLAEVADISLRTIQRIEKSGIASPESTKAICAAYNINVTDLLIPQASQEEPLANATSSVRPLFNIGTLEVKATIIAFCLAFIIAFTLTY</sequence>
<dbReference type="Proteomes" id="UP001157134">
    <property type="component" value="Unassembled WGS sequence"/>
</dbReference>
<organism evidence="3 4">
    <name type="scientific">Thalassotalea loyana</name>
    <dbReference type="NCBI Taxonomy" id="280483"/>
    <lineage>
        <taxon>Bacteria</taxon>
        <taxon>Pseudomonadati</taxon>
        <taxon>Pseudomonadota</taxon>
        <taxon>Gammaproteobacteria</taxon>
        <taxon>Alteromonadales</taxon>
        <taxon>Colwelliaceae</taxon>
        <taxon>Thalassotalea</taxon>
    </lineage>
</organism>
<feature type="transmembrane region" description="Helical" evidence="1">
    <location>
        <begin position="90"/>
        <end position="109"/>
    </location>
</feature>
<reference evidence="3 4" key="1">
    <citation type="submission" date="2023-03" db="EMBL/GenBank/DDBJ databases">
        <title>Thalassotalea loyana LMG 22536T draft genome sequence.</title>
        <authorList>
            <person name="Sawabe T."/>
        </authorList>
    </citation>
    <scope>NUCLEOTIDE SEQUENCE [LARGE SCALE GENOMIC DNA]</scope>
    <source>
        <strain evidence="3 4">LMG 22536</strain>
    </source>
</reference>
<evidence type="ECO:0000313" key="4">
    <source>
        <dbReference type="Proteomes" id="UP001157134"/>
    </source>
</evidence>
<name>A0ABQ6HHC0_9GAMM</name>
<dbReference type="CDD" id="cd00093">
    <property type="entry name" value="HTH_XRE"/>
    <property type="match status" value="1"/>
</dbReference>
<evidence type="ECO:0000259" key="2">
    <source>
        <dbReference type="PROSITE" id="PS50943"/>
    </source>
</evidence>
<feature type="domain" description="HTH cro/C1-type" evidence="2">
    <location>
        <begin position="10"/>
        <end position="63"/>
    </location>
</feature>
<keyword evidence="1" id="KW-0812">Transmembrane</keyword>
<dbReference type="InterPro" id="IPR010982">
    <property type="entry name" value="Lambda_DNA-bd_dom_sf"/>
</dbReference>
<dbReference type="InterPro" id="IPR001387">
    <property type="entry name" value="Cro/C1-type_HTH"/>
</dbReference>
<gene>
    <name evidence="3" type="ORF">tloyanaT_31530</name>
</gene>
<proteinExistence type="predicted"/>
<keyword evidence="1" id="KW-0472">Membrane</keyword>
<evidence type="ECO:0000256" key="1">
    <source>
        <dbReference type="SAM" id="Phobius"/>
    </source>
</evidence>
<dbReference type="EMBL" id="BSSV01000008">
    <property type="protein sequence ID" value="GLX86900.1"/>
    <property type="molecule type" value="Genomic_DNA"/>
</dbReference>
<keyword evidence="1" id="KW-1133">Transmembrane helix</keyword>
<dbReference type="Gene3D" id="1.10.260.40">
    <property type="entry name" value="lambda repressor-like DNA-binding domains"/>
    <property type="match status" value="1"/>
</dbReference>
<dbReference type="SUPFAM" id="SSF47413">
    <property type="entry name" value="lambda repressor-like DNA-binding domains"/>
    <property type="match status" value="1"/>
</dbReference>
<evidence type="ECO:0000313" key="3">
    <source>
        <dbReference type="EMBL" id="GLX86900.1"/>
    </source>
</evidence>
<dbReference type="RefSeq" id="WP_284300412.1">
    <property type="nucleotide sequence ID" value="NZ_BSSV01000008.1"/>
</dbReference>
<comment type="caution">
    <text evidence="3">The sequence shown here is derived from an EMBL/GenBank/DDBJ whole genome shotgun (WGS) entry which is preliminary data.</text>
</comment>